<gene>
    <name evidence="1" type="ORF">CRV06_08630</name>
</gene>
<sequence length="76" mass="8733">MSKDSFEEGFIKYKKFYNQPKECSSIINVEGYESLYVQGFKLEKIDPATGEILEVTEDDLRQVYTNELSGNEGILL</sequence>
<dbReference type="EMBL" id="PDKO01000006">
    <property type="protein sequence ID" value="RXJ62890.1"/>
    <property type="molecule type" value="Genomic_DNA"/>
</dbReference>
<keyword evidence="2" id="KW-1185">Reference proteome</keyword>
<organism evidence="1 2">
    <name type="scientific">Halarcobacter anaerophilus</name>
    <dbReference type="NCBI Taxonomy" id="877500"/>
    <lineage>
        <taxon>Bacteria</taxon>
        <taxon>Pseudomonadati</taxon>
        <taxon>Campylobacterota</taxon>
        <taxon>Epsilonproteobacteria</taxon>
        <taxon>Campylobacterales</taxon>
        <taxon>Arcobacteraceae</taxon>
        <taxon>Halarcobacter</taxon>
    </lineage>
</organism>
<dbReference type="AlphaFoldDB" id="A0A4Q0XYX2"/>
<evidence type="ECO:0000313" key="2">
    <source>
        <dbReference type="Proteomes" id="UP000290191"/>
    </source>
</evidence>
<dbReference type="Proteomes" id="UP000290191">
    <property type="component" value="Unassembled WGS sequence"/>
</dbReference>
<dbReference type="OrthoDB" id="9943991at2"/>
<reference evidence="1 2" key="1">
    <citation type="submission" date="2017-10" db="EMBL/GenBank/DDBJ databases">
        <title>Genomics of the genus Arcobacter.</title>
        <authorList>
            <person name="Perez-Cataluna A."/>
            <person name="Figueras M.J."/>
        </authorList>
    </citation>
    <scope>NUCLEOTIDE SEQUENCE [LARGE SCALE GENOMIC DNA]</scope>
    <source>
        <strain evidence="1 2">DSM 24636</strain>
    </source>
</reference>
<proteinExistence type="predicted"/>
<protein>
    <submittedName>
        <fullName evidence="1">Uncharacterized protein</fullName>
    </submittedName>
</protein>
<name>A0A4Q0XYX2_9BACT</name>
<dbReference type="RefSeq" id="WP_129082157.1">
    <property type="nucleotide sequence ID" value="NZ_CP041070.1"/>
</dbReference>
<comment type="caution">
    <text evidence="1">The sequence shown here is derived from an EMBL/GenBank/DDBJ whole genome shotgun (WGS) entry which is preliminary data.</text>
</comment>
<accession>A0A4Q0XYX2</accession>
<evidence type="ECO:0000313" key="1">
    <source>
        <dbReference type="EMBL" id="RXJ62890.1"/>
    </source>
</evidence>